<dbReference type="AlphaFoldDB" id="A0A4R3JVC7"/>
<dbReference type="PANTHER" id="PTHR22916:SF3">
    <property type="entry name" value="UDP-GLCNAC:BETAGAL BETA-1,3-N-ACETYLGLUCOSAMINYLTRANSFERASE-LIKE PROTEIN 1"/>
    <property type="match status" value="1"/>
</dbReference>
<dbReference type="InterPro" id="IPR001173">
    <property type="entry name" value="Glyco_trans_2-like"/>
</dbReference>
<dbReference type="Gene3D" id="3.40.50.10320">
    <property type="entry name" value="LmbE-like"/>
    <property type="match status" value="1"/>
</dbReference>
<dbReference type="OrthoDB" id="9802649at2"/>
<evidence type="ECO:0000259" key="1">
    <source>
        <dbReference type="Pfam" id="PF00535"/>
    </source>
</evidence>
<dbReference type="InterPro" id="IPR029044">
    <property type="entry name" value="Nucleotide-diphossugar_trans"/>
</dbReference>
<dbReference type="CDD" id="cd04196">
    <property type="entry name" value="GT_2_like_d"/>
    <property type="match status" value="1"/>
</dbReference>
<dbReference type="PANTHER" id="PTHR22916">
    <property type="entry name" value="GLYCOSYLTRANSFERASE"/>
    <property type="match status" value="1"/>
</dbReference>
<name>A0A4R3JVC7_9PROT</name>
<dbReference type="Pfam" id="PF02585">
    <property type="entry name" value="PIG-L"/>
    <property type="match status" value="1"/>
</dbReference>
<dbReference type="SUPFAM" id="SSF102588">
    <property type="entry name" value="LmbE-like"/>
    <property type="match status" value="1"/>
</dbReference>
<proteinExistence type="predicted"/>
<evidence type="ECO:0000313" key="3">
    <source>
        <dbReference type="Proteomes" id="UP000295135"/>
    </source>
</evidence>
<dbReference type="Gene3D" id="3.90.550.10">
    <property type="entry name" value="Spore Coat Polysaccharide Biosynthesis Protein SpsA, Chain A"/>
    <property type="match status" value="1"/>
</dbReference>
<protein>
    <submittedName>
        <fullName evidence="2">LmbE family N-acetylglucosaminyl deacetylase</fullName>
    </submittedName>
</protein>
<dbReference type="InterPro" id="IPR024078">
    <property type="entry name" value="LmbE-like_dom_sf"/>
</dbReference>
<comment type="caution">
    <text evidence="2">The sequence shown here is derived from an EMBL/GenBank/DDBJ whole genome shotgun (WGS) entry which is preliminary data.</text>
</comment>
<dbReference type="GO" id="GO:0016758">
    <property type="term" value="F:hexosyltransferase activity"/>
    <property type="evidence" value="ECO:0007669"/>
    <property type="project" value="UniProtKB-ARBA"/>
</dbReference>
<accession>A0A4R3JVC7</accession>
<dbReference type="RefSeq" id="WP_126463674.1">
    <property type="nucleotide sequence ID" value="NZ_AP018721.1"/>
</dbReference>
<sequence length="589" mass="66595">MRISIAMATYNGAKYLQEQLDSLAAQTLLPCELVICDDGSTDATLEIAERFAVRAPFPVRIHRNEKNLGYADNFLKAASLCEGDWIAFCDQDDVWLPHKLETVSRRFNNDVLLVAHAAIVANKNLAPGWSLELDIKTDSTKRPLQNRLWWVPPGFTQCVAKELTSLPHDRRPEDYNYPGRMQAHDQWFYFLANSLGNIAYIKEPLAIWRRHEATVTATKAKPVATKPWKHLTTAYKKHYLLLAGIANEYKKTMWALMHLLDQATALRAISYYNRMRLFHLARSLLYSRANFIVRARALLRIVLRNGYFGGDTAGLGARALAKDVFMLFLAGPIFSLRNLLTRALLERSLFFKKTLAHLLPSTAFPPGSALIVAPHPDDEVFACGGLIAHKLARHERIDILYMTQGEASHADCCELDRGKIAAARRQLARQALDTLGGSGIKMHWLDLPDDGVPAPGSHRFDEAALRVGKIIDDIKPSQILIPHELDTHSDHINTNAIVMAALKGRNVEVFSYPTWMLYRFRRKDLFRRVKGRAFKLNIVPGHPNKMAAIAIYENAVDPACPNKAPIIGRLPDTLMREFRNEYEVFFEPD</sequence>
<keyword evidence="3" id="KW-1185">Reference proteome</keyword>
<dbReference type="SUPFAM" id="SSF53448">
    <property type="entry name" value="Nucleotide-diphospho-sugar transferases"/>
    <property type="match status" value="1"/>
</dbReference>
<dbReference type="EMBL" id="SLZY01000007">
    <property type="protein sequence ID" value="TCS71940.1"/>
    <property type="molecule type" value="Genomic_DNA"/>
</dbReference>
<organism evidence="2 3">
    <name type="scientific">Sulfuritortus calidifontis</name>
    <dbReference type="NCBI Taxonomy" id="1914471"/>
    <lineage>
        <taxon>Bacteria</taxon>
        <taxon>Pseudomonadati</taxon>
        <taxon>Pseudomonadota</taxon>
        <taxon>Betaproteobacteria</taxon>
        <taxon>Nitrosomonadales</taxon>
        <taxon>Thiobacillaceae</taxon>
        <taxon>Sulfuritortus</taxon>
    </lineage>
</organism>
<feature type="domain" description="Glycosyltransferase 2-like" evidence="1">
    <location>
        <begin position="4"/>
        <end position="131"/>
    </location>
</feature>
<dbReference type="Proteomes" id="UP000295135">
    <property type="component" value="Unassembled WGS sequence"/>
</dbReference>
<dbReference type="InterPro" id="IPR003737">
    <property type="entry name" value="GlcNAc_PI_deacetylase-related"/>
</dbReference>
<dbReference type="Pfam" id="PF00535">
    <property type="entry name" value="Glycos_transf_2"/>
    <property type="match status" value="1"/>
</dbReference>
<evidence type="ECO:0000313" key="2">
    <source>
        <dbReference type="EMBL" id="TCS71940.1"/>
    </source>
</evidence>
<reference evidence="2 3" key="1">
    <citation type="submission" date="2019-03" db="EMBL/GenBank/DDBJ databases">
        <title>Genomic Encyclopedia of Type Strains, Phase IV (KMG-IV): sequencing the most valuable type-strain genomes for metagenomic binning, comparative biology and taxonomic classification.</title>
        <authorList>
            <person name="Goeker M."/>
        </authorList>
    </citation>
    <scope>NUCLEOTIDE SEQUENCE [LARGE SCALE GENOMIC DNA]</scope>
    <source>
        <strain evidence="2 3">DSM 103923</strain>
    </source>
</reference>
<gene>
    <name evidence="2" type="ORF">EDC61_10778</name>
</gene>